<organism evidence="3 4">
    <name type="scientific">Cellulomonas fengjieae</name>
    <dbReference type="NCBI Taxonomy" id="2819978"/>
    <lineage>
        <taxon>Bacteria</taxon>
        <taxon>Bacillati</taxon>
        <taxon>Actinomycetota</taxon>
        <taxon>Actinomycetes</taxon>
        <taxon>Micrococcales</taxon>
        <taxon>Cellulomonadaceae</taxon>
        <taxon>Cellulomonas</taxon>
    </lineage>
</organism>
<comment type="caution">
    <text evidence="3">The sequence shown here is derived from an EMBL/GenBank/DDBJ whole genome shotgun (WGS) entry which is preliminary data.</text>
</comment>
<gene>
    <name evidence="3" type="ORF">J4035_07590</name>
</gene>
<keyword evidence="4" id="KW-1185">Reference proteome</keyword>
<dbReference type="Proteomes" id="UP000678317">
    <property type="component" value="Unassembled WGS sequence"/>
</dbReference>
<reference evidence="3 4" key="1">
    <citation type="submission" date="2021-03" db="EMBL/GenBank/DDBJ databases">
        <title>novel species in genus Cellulomonas.</title>
        <authorList>
            <person name="Zhang G."/>
        </authorList>
    </citation>
    <scope>NUCLEOTIDE SEQUENCE [LARGE SCALE GENOMIC DNA]</scope>
    <source>
        <strain evidence="4">zg-ZUI188</strain>
    </source>
</reference>
<proteinExistence type="predicted"/>
<dbReference type="Pfam" id="PF01648">
    <property type="entry name" value="ACPS"/>
    <property type="match status" value="1"/>
</dbReference>
<dbReference type="GO" id="GO:0016740">
    <property type="term" value="F:transferase activity"/>
    <property type="evidence" value="ECO:0007669"/>
    <property type="project" value="UniProtKB-KW"/>
</dbReference>
<dbReference type="Gene3D" id="3.90.470.20">
    <property type="entry name" value="4'-phosphopantetheinyl transferase domain"/>
    <property type="match status" value="1"/>
</dbReference>
<sequence length="149" mass="16002">MPDDVRRTPTPHLSLARTTGLVVVATTRAGAVGIDVERRADRVFGGFDDVVLAGTEARPVDDEARLRTWTRKEALLKAAGRGLDVDPRTLVLGPGDEPPRIEEAPADALGGPWHLQDLDPVEEVLGALALRAHGPVSVRVTRVQLAGRR</sequence>
<accession>A0ABS3SHQ5</accession>
<evidence type="ECO:0000259" key="2">
    <source>
        <dbReference type="Pfam" id="PF01648"/>
    </source>
</evidence>
<evidence type="ECO:0000256" key="1">
    <source>
        <dbReference type="ARBA" id="ARBA00022679"/>
    </source>
</evidence>
<dbReference type="InterPro" id="IPR037143">
    <property type="entry name" value="4-PPantetheinyl_Trfase_dom_sf"/>
</dbReference>
<keyword evidence="1 3" id="KW-0808">Transferase</keyword>
<dbReference type="InterPro" id="IPR008278">
    <property type="entry name" value="4-PPantetheinyl_Trfase_dom"/>
</dbReference>
<feature type="domain" description="4'-phosphopantetheinyl transferase" evidence="2">
    <location>
        <begin position="31"/>
        <end position="90"/>
    </location>
</feature>
<dbReference type="EMBL" id="JAGFBM010000003">
    <property type="protein sequence ID" value="MBO3084501.1"/>
    <property type="molecule type" value="Genomic_DNA"/>
</dbReference>
<evidence type="ECO:0000313" key="4">
    <source>
        <dbReference type="Proteomes" id="UP000678317"/>
    </source>
</evidence>
<evidence type="ECO:0000313" key="3">
    <source>
        <dbReference type="EMBL" id="MBO3084501.1"/>
    </source>
</evidence>
<protein>
    <submittedName>
        <fullName evidence="3">4'-phosphopantetheinyl transferase superfamily protein</fullName>
    </submittedName>
</protein>
<name>A0ABS3SHQ5_9CELL</name>
<dbReference type="SUPFAM" id="SSF56214">
    <property type="entry name" value="4'-phosphopantetheinyl transferase"/>
    <property type="match status" value="1"/>
</dbReference>